<evidence type="ECO:0000256" key="1">
    <source>
        <dbReference type="SAM" id="Phobius"/>
    </source>
</evidence>
<evidence type="ECO:0000313" key="2">
    <source>
        <dbReference type="EMBL" id="NGO63818.1"/>
    </source>
</evidence>
<keyword evidence="1" id="KW-0472">Membrane</keyword>
<evidence type="ECO:0000313" key="3">
    <source>
        <dbReference type="Proteomes" id="UP000477849"/>
    </source>
</evidence>
<accession>A0A6M1S5Z4</accession>
<gene>
    <name evidence="2" type="ORF">G6N76_09025</name>
</gene>
<dbReference type="EMBL" id="JAAKZH010000002">
    <property type="protein sequence ID" value="NGO63818.1"/>
    <property type="molecule type" value="Genomic_DNA"/>
</dbReference>
<keyword evidence="3" id="KW-1185">Reference proteome</keyword>
<feature type="transmembrane region" description="Helical" evidence="1">
    <location>
        <begin position="237"/>
        <end position="267"/>
    </location>
</feature>
<sequence length="286" mass="31504">MQTAPVQQSHYYKSAIAEVHGDEIAFLLGGNLHREPRQKWQGKVPAELGALIEVEASADGNILAIHPIGGAVQVQKADDSVRYPAYEEKTVMVNGKPVRCIRRTGYVASSNRTQHTNIHTSYDHDGRGHVQSTQWQTSDLRLRFADGQEDHFNLSFLATVNPGDFVSVVSFYHEKKDVGYTIAAQNHTIGKYFSTKLDGGMMARLGISRFIATLVSGWTPVTLILFILYQFTSAWGFSIGGLIGAAILGGLLWGGSLIVLGTAYMIFFGRGINRRVDDILADFSPW</sequence>
<reference evidence="2 3" key="1">
    <citation type="submission" date="2020-02" db="EMBL/GenBank/DDBJ databases">
        <title>Genome sequence of the type strain CCBAU10050 of Rhizobium daejeonense.</title>
        <authorList>
            <person name="Gao J."/>
            <person name="Sun J."/>
        </authorList>
    </citation>
    <scope>NUCLEOTIDE SEQUENCE [LARGE SCALE GENOMIC DNA]</scope>
    <source>
        <strain evidence="2 3">CCBAU10050</strain>
    </source>
</reference>
<organism evidence="2 3">
    <name type="scientific">Rhizobium daejeonense</name>
    <dbReference type="NCBI Taxonomy" id="240521"/>
    <lineage>
        <taxon>Bacteria</taxon>
        <taxon>Pseudomonadati</taxon>
        <taxon>Pseudomonadota</taxon>
        <taxon>Alphaproteobacteria</taxon>
        <taxon>Hyphomicrobiales</taxon>
        <taxon>Rhizobiaceae</taxon>
        <taxon>Rhizobium/Agrobacterium group</taxon>
        <taxon>Rhizobium</taxon>
    </lineage>
</organism>
<dbReference type="RefSeq" id="WP_163903492.1">
    <property type="nucleotide sequence ID" value="NZ_CP048427.1"/>
</dbReference>
<feature type="transmembrane region" description="Helical" evidence="1">
    <location>
        <begin position="210"/>
        <end position="231"/>
    </location>
</feature>
<protein>
    <submittedName>
        <fullName evidence="2">Uncharacterized protein</fullName>
    </submittedName>
</protein>
<name>A0A6M1S5Z4_9HYPH</name>
<keyword evidence="1" id="KW-1133">Transmembrane helix</keyword>
<proteinExistence type="predicted"/>
<dbReference type="Proteomes" id="UP000477849">
    <property type="component" value="Unassembled WGS sequence"/>
</dbReference>
<comment type="caution">
    <text evidence="2">The sequence shown here is derived from an EMBL/GenBank/DDBJ whole genome shotgun (WGS) entry which is preliminary data.</text>
</comment>
<keyword evidence="1" id="KW-0812">Transmembrane</keyword>
<dbReference type="AlphaFoldDB" id="A0A6M1S5Z4"/>